<feature type="transmembrane region" description="Helical" evidence="6">
    <location>
        <begin position="281"/>
        <end position="298"/>
    </location>
</feature>
<evidence type="ECO:0000256" key="5">
    <source>
        <dbReference type="ARBA" id="ARBA00023136"/>
    </source>
</evidence>
<accession>A0A967AAN1</accession>
<gene>
    <name evidence="7" type="primary">ubiA</name>
    <name evidence="7" type="ORF">G7034_00490</name>
</gene>
<keyword evidence="4 6" id="KW-1133">Transmembrane helix</keyword>
<feature type="transmembrane region" description="Helical" evidence="6">
    <location>
        <begin position="226"/>
        <end position="244"/>
    </location>
</feature>
<dbReference type="Proteomes" id="UP000643701">
    <property type="component" value="Unassembled WGS sequence"/>
</dbReference>
<feature type="transmembrane region" description="Helical" evidence="6">
    <location>
        <begin position="121"/>
        <end position="138"/>
    </location>
</feature>
<evidence type="ECO:0000256" key="3">
    <source>
        <dbReference type="ARBA" id="ARBA00022692"/>
    </source>
</evidence>
<dbReference type="RefSeq" id="WP_166398993.1">
    <property type="nucleotide sequence ID" value="NZ_JAANAS010000001.1"/>
</dbReference>
<feature type="transmembrane region" description="Helical" evidence="6">
    <location>
        <begin position="250"/>
        <end position="269"/>
    </location>
</feature>
<comment type="subcellular location">
    <subcellularLocation>
        <location evidence="1">Membrane</location>
        <topology evidence="1">Multi-pass membrane protein</topology>
    </subcellularLocation>
</comment>
<name>A0A967AAN1_9FLAO</name>
<dbReference type="EMBL" id="JAANAS010000001">
    <property type="protein sequence ID" value="NGZ88727.1"/>
    <property type="molecule type" value="Genomic_DNA"/>
</dbReference>
<proteinExistence type="predicted"/>
<dbReference type="InterPro" id="IPR000537">
    <property type="entry name" value="UbiA_prenyltransferase"/>
</dbReference>
<dbReference type="GO" id="GO:0016020">
    <property type="term" value="C:membrane"/>
    <property type="evidence" value="ECO:0007669"/>
    <property type="project" value="UniProtKB-SubCell"/>
</dbReference>
<comment type="caution">
    <text evidence="7">The sequence shown here is derived from an EMBL/GenBank/DDBJ whole genome shotgun (WGS) entry which is preliminary data.</text>
</comment>
<dbReference type="PANTHER" id="PTHR42723">
    <property type="entry name" value="CHLOROPHYLL SYNTHASE"/>
    <property type="match status" value="1"/>
</dbReference>
<feature type="transmembrane region" description="Helical" evidence="6">
    <location>
        <begin position="45"/>
        <end position="65"/>
    </location>
</feature>
<keyword evidence="8" id="KW-1185">Reference proteome</keyword>
<dbReference type="AlphaFoldDB" id="A0A967AAN1"/>
<dbReference type="Gene3D" id="1.10.357.140">
    <property type="entry name" value="UbiA prenyltransferase"/>
    <property type="match status" value="1"/>
</dbReference>
<sequence length="299" mass="34726">MELLKKTKAYLFVLRPINLLTLGATQMLIIYFLFPKLGYHLDIDFIDFAGSCLSCLLIAGGGNLINDIYDADPDAINKSEKNLIGQTISRKKAKKYYLFLNMLSLVLISVLLIKLNALEKIVIYLSYILMLFIYSKKIKGILLSSNLLISFLILISVWVLPFTFVQLDELIKQKLVIGFLFSFSLIAFLLNLACEINNDIEGIKADYAMKRNTIPIVLGRKTSRQIIYLILFVCFISILFYYYFWFQRNWMNLIYFSIFLFVPLFWMSMEYQKQKINYKSVSIVLKITMLFGVLSILLL</sequence>
<protein>
    <submittedName>
        <fullName evidence="7">UbiA family prenyltransferase</fullName>
    </submittedName>
</protein>
<reference evidence="7" key="1">
    <citation type="submission" date="2020-03" db="EMBL/GenBank/DDBJ databases">
        <title>Psychroflexus Maritimus sp. nov., isolate from marine sediment.</title>
        <authorList>
            <person name="Zhong Y.-L."/>
        </authorList>
    </citation>
    <scope>NUCLEOTIDE SEQUENCE</scope>
    <source>
        <strain evidence="7">C1</strain>
    </source>
</reference>
<feature type="transmembrane region" description="Helical" evidence="6">
    <location>
        <begin position="96"/>
        <end position="115"/>
    </location>
</feature>
<keyword evidence="5 6" id="KW-0472">Membrane</keyword>
<feature type="transmembrane region" description="Helical" evidence="6">
    <location>
        <begin position="176"/>
        <end position="194"/>
    </location>
</feature>
<evidence type="ECO:0000256" key="2">
    <source>
        <dbReference type="ARBA" id="ARBA00022475"/>
    </source>
</evidence>
<feature type="transmembrane region" description="Helical" evidence="6">
    <location>
        <begin position="12"/>
        <end position="33"/>
    </location>
</feature>
<organism evidence="7 8">
    <name type="scientific">Psychroflexus maritimus</name>
    <dbReference type="NCBI Taxonomy" id="2714865"/>
    <lineage>
        <taxon>Bacteria</taxon>
        <taxon>Pseudomonadati</taxon>
        <taxon>Bacteroidota</taxon>
        <taxon>Flavobacteriia</taxon>
        <taxon>Flavobacteriales</taxon>
        <taxon>Flavobacteriaceae</taxon>
        <taxon>Psychroflexus</taxon>
    </lineage>
</organism>
<keyword evidence="3 6" id="KW-0812">Transmembrane</keyword>
<dbReference type="PANTHER" id="PTHR42723:SF1">
    <property type="entry name" value="CHLOROPHYLL SYNTHASE, CHLOROPLASTIC"/>
    <property type="match status" value="1"/>
</dbReference>
<keyword evidence="2" id="KW-1003">Cell membrane</keyword>
<dbReference type="InterPro" id="IPR050475">
    <property type="entry name" value="Prenyltransferase_related"/>
</dbReference>
<feature type="transmembrane region" description="Helical" evidence="6">
    <location>
        <begin position="145"/>
        <end position="164"/>
    </location>
</feature>
<dbReference type="GO" id="GO:0016765">
    <property type="term" value="F:transferase activity, transferring alkyl or aryl (other than methyl) groups"/>
    <property type="evidence" value="ECO:0007669"/>
    <property type="project" value="InterPro"/>
</dbReference>
<evidence type="ECO:0000256" key="4">
    <source>
        <dbReference type="ARBA" id="ARBA00022989"/>
    </source>
</evidence>
<dbReference type="InterPro" id="IPR044878">
    <property type="entry name" value="UbiA_sf"/>
</dbReference>
<evidence type="ECO:0000313" key="7">
    <source>
        <dbReference type="EMBL" id="NGZ88727.1"/>
    </source>
</evidence>
<evidence type="ECO:0000256" key="6">
    <source>
        <dbReference type="SAM" id="Phobius"/>
    </source>
</evidence>
<evidence type="ECO:0000256" key="1">
    <source>
        <dbReference type="ARBA" id="ARBA00004141"/>
    </source>
</evidence>
<evidence type="ECO:0000313" key="8">
    <source>
        <dbReference type="Proteomes" id="UP000643701"/>
    </source>
</evidence>
<dbReference type="Pfam" id="PF01040">
    <property type="entry name" value="UbiA"/>
    <property type="match status" value="1"/>
</dbReference>